<evidence type="ECO:0008006" key="4">
    <source>
        <dbReference type="Google" id="ProtNLM"/>
    </source>
</evidence>
<dbReference type="PROSITE" id="PS51257">
    <property type="entry name" value="PROKAR_LIPOPROTEIN"/>
    <property type="match status" value="1"/>
</dbReference>
<gene>
    <name evidence="2" type="ORF">J2736_004449</name>
</gene>
<evidence type="ECO:0000256" key="1">
    <source>
        <dbReference type="SAM" id="SignalP"/>
    </source>
</evidence>
<protein>
    <recommendedName>
        <fullName evidence="4">Secreted protein</fullName>
    </recommendedName>
</protein>
<feature type="signal peptide" evidence="1">
    <location>
        <begin position="1"/>
        <end position="19"/>
    </location>
</feature>
<keyword evidence="3" id="KW-1185">Reference proteome</keyword>
<proteinExistence type="predicted"/>
<comment type="caution">
    <text evidence="2">The sequence shown here is derived from an EMBL/GenBank/DDBJ whole genome shotgun (WGS) entry which is preliminary data.</text>
</comment>
<name>A0ABU1P0G3_9BACL</name>
<organism evidence="2 3">
    <name type="scientific">Paenibacillus qinlingensis</name>
    <dbReference type="NCBI Taxonomy" id="1837343"/>
    <lineage>
        <taxon>Bacteria</taxon>
        <taxon>Bacillati</taxon>
        <taxon>Bacillota</taxon>
        <taxon>Bacilli</taxon>
        <taxon>Bacillales</taxon>
        <taxon>Paenibacillaceae</taxon>
        <taxon>Paenibacillus</taxon>
    </lineage>
</organism>
<feature type="chain" id="PRO_5046157174" description="Secreted protein" evidence="1">
    <location>
        <begin position="20"/>
        <end position="280"/>
    </location>
</feature>
<accession>A0ABU1P0G3</accession>
<dbReference type="EMBL" id="JAVDSB010000009">
    <property type="protein sequence ID" value="MDR6553242.1"/>
    <property type="molecule type" value="Genomic_DNA"/>
</dbReference>
<evidence type="ECO:0000313" key="2">
    <source>
        <dbReference type="EMBL" id="MDR6553242.1"/>
    </source>
</evidence>
<dbReference type="RefSeq" id="WP_310500725.1">
    <property type="nucleotide sequence ID" value="NZ_JAVDSB010000009.1"/>
</dbReference>
<sequence length="280" mass="30907">MRGKLLPLICLVVFLSACGSSSTTTIDMSDMSGMTGMTMSSSSVTHQHTSDALARFSLDSPHYLPNELSNLTILVQNKWNRPIEKFDLMHEKLMHLIVVSRDLSYFDHLHPNYAGAGRFDVQTSFPAGGYYQLIADFTPTGLGETVQSHWVTINGKAPKAIKLQPDKSLTKQVGDKEVTLAFDHLMAGMTLDMVFTFKQGTEKTPVTNLQPYLGSVGHIVAISEDGNEYVHVHPADPSATSGPSAAFKILFPKKGIYKIWGQFQQNNEVFIVPYVINVNL</sequence>
<keyword evidence="1" id="KW-0732">Signal</keyword>
<dbReference type="Proteomes" id="UP001267290">
    <property type="component" value="Unassembled WGS sequence"/>
</dbReference>
<evidence type="ECO:0000313" key="3">
    <source>
        <dbReference type="Proteomes" id="UP001267290"/>
    </source>
</evidence>
<reference evidence="2 3" key="1">
    <citation type="submission" date="2023-07" db="EMBL/GenBank/DDBJ databases">
        <title>Sorghum-associated microbial communities from plants grown in Nebraska, USA.</title>
        <authorList>
            <person name="Schachtman D."/>
        </authorList>
    </citation>
    <scope>NUCLEOTIDE SEQUENCE [LARGE SCALE GENOMIC DNA]</scope>
    <source>
        <strain evidence="2 3">CC258</strain>
    </source>
</reference>